<organism evidence="3 4">
    <name type="scientific">Brassica cretica</name>
    <name type="common">Mustard</name>
    <dbReference type="NCBI Taxonomy" id="69181"/>
    <lineage>
        <taxon>Eukaryota</taxon>
        <taxon>Viridiplantae</taxon>
        <taxon>Streptophyta</taxon>
        <taxon>Embryophyta</taxon>
        <taxon>Tracheophyta</taxon>
        <taxon>Spermatophyta</taxon>
        <taxon>Magnoliopsida</taxon>
        <taxon>eudicotyledons</taxon>
        <taxon>Gunneridae</taxon>
        <taxon>Pentapetalae</taxon>
        <taxon>rosids</taxon>
        <taxon>malvids</taxon>
        <taxon>Brassicales</taxon>
        <taxon>Brassicaceae</taxon>
        <taxon>Brassiceae</taxon>
        <taxon>Brassica</taxon>
    </lineage>
</organism>
<evidence type="ECO:0000259" key="2">
    <source>
        <dbReference type="Pfam" id="PF13966"/>
    </source>
</evidence>
<dbReference type="Gene3D" id="2.40.70.10">
    <property type="entry name" value="Acid Proteases"/>
    <property type="match status" value="1"/>
</dbReference>
<proteinExistence type="predicted"/>
<feature type="domain" description="Reverse transcriptase zinc-binding" evidence="2">
    <location>
        <begin position="342"/>
        <end position="410"/>
    </location>
</feature>
<dbReference type="EMBL" id="QGKW02001911">
    <property type="protein sequence ID" value="KAF2565443.1"/>
    <property type="molecule type" value="Genomic_DNA"/>
</dbReference>
<dbReference type="PANTHER" id="PTHR33240:SF8">
    <property type="entry name" value="OS03G0439900 PROTEIN"/>
    <property type="match status" value="1"/>
</dbReference>
<evidence type="ECO:0000313" key="3">
    <source>
        <dbReference type="EMBL" id="KAF2565443.1"/>
    </source>
</evidence>
<evidence type="ECO:0000256" key="1">
    <source>
        <dbReference type="SAM" id="MobiDB-lite"/>
    </source>
</evidence>
<dbReference type="InterPro" id="IPR026960">
    <property type="entry name" value="RVT-Znf"/>
</dbReference>
<dbReference type="CDD" id="cd00303">
    <property type="entry name" value="retropepsin_like"/>
    <property type="match status" value="1"/>
</dbReference>
<gene>
    <name evidence="3" type="ORF">F2Q68_00024821</name>
</gene>
<feature type="region of interest" description="Disordered" evidence="1">
    <location>
        <begin position="152"/>
        <end position="175"/>
    </location>
</feature>
<dbReference type="AlphaFoldDB" id="A0A8S9I7L1"/>
<accession>A0A8S9I7L1</accession>
<dbReference type="Pfam" id="PF13966">
    <property type="entry name" value="zf-RVT"/>
    <property type="match status" value="1"/>
</dbReference>
<reference evidence="3" key="1">
    <citation type="submission" date="2019-12" db="EMBL/GenBank/DDBJ databases">
        <title>Genome sequencing and annotation of Brassica cretica.</title>
        <authorList>
            <person name="Studholme D.J."/>
            <person name="Sarris P.F."/>
        </authorList>
    </citation>
    <scope>NUCLEOTIDE SEQUENCE</scope>
    <source>
        <strain evidence="3">PFS-001/15</strain>
        <tissue evidence="3">Leaf</tissue>
    </source>
</reference>
<dbReference type="SUPFAM" id="SSF50630">
    <property type="entry name" value="Acid proteases"/>
    <property type="match status" value="1"/>
</dbReference>
<evidence type="ECO:0000313" key="4">
    <source>
        <dbReference type="Proteomes" id="UP000712281"/>
    </source>
</evidence>
<feature type="compositionally biased region" description="Basic and acidic residues" evidence="1">
    <location>
        <begin position="162"/>
        <end position="175"/>
    </location>
</feature>
<name>A0A8S9I7L1_BRACR</name>
<dbReference type="Proteomes" id="UP000712281">
    <property type="component" value="Unassembled WGS sequence"/>
</dbReference>
<comment type="caution">
    <text evidence="3">The sequence shown here is derived from an EMBL/GenBank/DDBJ whole genome shotgun (WGS) entry which is preliminary data.</text>
</comment>
<dbReference type="InterPro" id="IPR021109">
    <property type="entry name" value="Peptidase_aspartic_dom_sf"/>
</dbReference>
<protein>
    <recommendedName>
        <fullName evidence="2">Reverse transcriptase zinc-binding domain-containing protein</fullName>
    </recommendedName>
</protein>
<sequence>MIRTAQSPSQRRKPAGSINLTAQSLIDTGSTVNVIFRDTLNRMSIKLGEITPTPKPLTGFSGKVSMTLGSIQLPVMAKEITKIVEFAVVDHPAIYNVIMGTPWLNAMQAIPSMYHLGVKFPTTNGVAAIWGCQKQSRLCFLVEHKLRQMTTSATANRKRTKIDKSSTKNVSRKEDLTSSADANALDVETQYDRSSFLDCSVGVRPSFAWRSMLHGRDLMKQGLLQEVGNGEESRVWLDNWFLTSIPRPPRYHQDAIVDLTLRVSDLIDGQTGTWDHNLVRQLIIEEDVNLVLNTKLNLSRADKLIWGLTKNGRYDVKSGYKLIEALLVLDNPQINDQPPLERQLWSNLWKTKAPPKLKHFLWRVNSGALAVKARLQTRGVQVNPVCFVCDQGSETICHVPFNCKTAKYVWEKSRFPLPPAGWSQNSVFLNLHYLIRCSKNTAIGPCLRLSFPWILWHLWKARNAFCYEHVYPDPAIILRRAMEDAAVWLNLHDTLPKAEYTSIFMGSVPEKWQKPSSSFVKCNVGSSWEGSSTIDGAAWVVRDERGVVLSHTEAMRDFKLKKVVFEFSALEVKKAMDHPLLCFGNFQPVSHALSAISSIRDAKISYVPSSCNLIANLIAVSVTRDQRYQSYVARNGPAWLATQIGQEASA</sequence>
<dbReference type="PANTHER" id="PTHR33240">
    <property type="entry name" value="OS08G0508500 PROTEIN"/>
    <property type="match status" value="1"/>
</dbReference>